<evidence type="ECO:0000256" key="1">
    <source>
        <dbReference type="SAM" id="SignalP"/>
    </source>
</evidence>
<evidence type="ECO:0000313" key="2">
    <source>
        <dbReference type="EMBL" id="MBX38052.1"/>
    </source>
</evidence>
<proteinExistence type="predicted"/>
<feature type="signal peptide" evidence="1">
    <location>
        <begin position="1"/>
        <end position="27"/>
    </location>
</feature>
<dbReference type="EMBL" id="GGEC01057568">
    <property type="protein sequence ID" value="MBX38052.1"/>
    <property type="molecule type" value="Transcribed_RNA"/>
</dbReference>
<sequence>MHFCWFHCAWCTFVWLCMFHVVGVLKAQKPWKTVNQCPMMQLVLDLVGII</sequence>
<dbReference type="AlphaFoldDB" id="A0A2P2N6G8"/>
<accession>A0A2P2N6G8</accession>
<organism evidence="2">
    <name type="scientific">Rhizophora mucronata</name>
    <name type="common">Asiatic mangrove</name>
    <dbReference type="NCBI Taxonomy" id="61149"/>
    <lineage>
        <taxon>Eukaryota</taxon>
        <taxon>Viridiplantae</taxon>
        <taxon>Streptophyta</taxon>
        <taxon>Embryophyta</taxon>
        <taxon>Tracheophyta</taxon>
        <taxon>Spermatophyta</taxon>
        <taxon>Magnoliopsida</taxon>
        <taxon>eudicotyledons</taxon>
        <taxon>Gunneridae</taxon>
        <taxon>Pentapetalae</taxon>
        <taxon>rosids</taxon>
        <taxon>fabids</taxon>
        <taxon>Malpighiales</taxon>
        <taxon>Rhizophoraceae</taxon>
        <taxon>Rhizophora</taxon>
    </lineage>
</organism>
<name>A0A2P2N6G8_RHIMU</name>
<feature type="chain" id="PRO_5015190129" evidence="1">
    <location>
        <begin position="28"/>
        <end position="50"/>
    </location>
</feature>
<reference evidence="2" key="1">
    <citation type="submission" date="2018-02" db="EMBL/GenBank/DDBJ databases">
        <title>Rhizophora mucronata_Transcriptome.</title>
        <authorList>
            <person name="Meera S.P."/>
            <person name="Sreeshan A."/>
            <person name="Augustine A."/>
        </authorList>
    </citation>
    <scope>NUCLEOTIDE SEQUENCE</scope>
    <source>
        <tissue evidence="2">Leaf</tissue>
    </source>
</reference>
<keyword evidence="1" id="KW-0732">Signal</keyword>
<protein>
    <submittedName>
        <fullName evidence="2">Uncharacterized protein</fullName>
    </submittedName>
</protein>